<keyword evidence="1" id="KW-1133">Transmembrane helix</keyword>
<feature type="transmembrane region" description="Helical" evidence="1">
    <location>
        <begin position="69"/>
        <end position="90"/>
    </location>
</feature>
<dbReference type="Proteomes" id="UP001634394">
    <property type="component" value="Unassembled WGS sequence"/>
</dbReference>
<feature type="non-terminal residue" evidence="2">
    <location>
        <position position="1"/>
    </location>
</feature>
<accession>A0ABD3WVB6</accession>
<reference evidence="2 3" key="1">
    <citation type="submission" date="2024-11" db="EMBL/GenBank/DDBJ databases">
        <title>Chromosome-level genome assembly of the freshwater bivalve Anodonta woodiana.</title>
        <authorList>
            <person name="Chen X."/>
        </authorList>
    </citation>
    <scope>NUCLEOTIDE SEQUENCE [LARGE SCALE GENOMIC DNA]</scope>
    <source>
        <strain evidence="2">MN2024</strain>
        <tissue evidence="2">Gills</tissue>
    </source>
</reference>
<dbReference type="AlphaFoldDB" id="A0ABD3WVB6"/>
<comment type="caution">
    <text evidence="2">The sequence shown here is derived from an EMBL/GenBank/DDBJ whole genome shotgun (WGS) entry which is preliminary data.</text>
</comment>
<organism evidence="2 3">
    <name type="scientific">Sinanodonta woodiana</name>
    <name type="common">Chinese pond mussel</name>
    <name type="synonym">Anodonta woodiana</name>
    <dbReference type="NCBI Taxonomy" id="1069815"/>
    <lineage>
        <taxon>Eukaryota</taxon>
        <taxon>Metazoa</taxon>
        <taxon>Spiralia</taxon>
        <taxon>Lophotrochozoa</taxon>
        <taxon>Mollusca</taxon>
        <taxon>Bivalvia</taxon>
        <taxon>Autobranchia</taxon>
        <taxon>Heteroconchia</taxon>
        <taxon>Palaeoheterodonta</taxon>
        <taxon>Unionida</taxon>
        <taxon>Unionoidea</taxon>
        <taxon>Unionidae</taxon>
        <taxon>Unioninae</taxon>
        <taxon>Sinanodonta</taxon>
    </lineage>
</organism>
<keyword evidence="1" id="KW-0812">Transmembrane</keyword>
<keyword evidence="1" id="KW-0472">Membrane</keyword>
<proteinExistence type="predicted"/>
<evidence type="ECO:0000256" key="1">
    <source>
        <dbReference type="SAM" id="Phobius"/>
    </source>
</evidence>
<dbReference type="EMBL" id="JBJQND010000005">
    <property type="protein sequence ID" value="KAL3876697.1"/>
    <property type="molecule type" value="Genomic_DNA"/>
</dbReference>
<feature type="transmembrane region" description="Helical" evidence="1">
    <location>
        <begin position="38"/>
        <end position="57"/>
    </location>
</feature>
<name>A0ABD3WVB6_SINWO</name>
<evidence type="ECO:0000313" key="3">
    <source>
        <dbReference type="Proteomes" id="UP001634394"/>
    </source>
</evidence>
<sequence>EFRIIPGMVTTLGFFSKLGVTATLSLACLVTLEMYPTVVRTMGFAVGLMAAVLGYILEDQLYFIDTFHFTTQFLMYGALLVSVGLLALVFPDTSYNPLPDILKCRHRNLCSHEPVRLANGWMS</sequence>
<keyword evidence="3" id="KW-1185">Reference proteome</keyword>
<gene>
    <name evidence="2" type="ORF">ACJMK2_034500</name>
</gene>
<protein>
    <submittedName>
        <fullName evidence="2">Uncharacterized protein</fullName>
    </submittedName>
</protein>
<evidence type="ECO:0000313" key="2">
    <source>
        <dbReference type="EMBL" id="KAL3876697.1"/>
    </source>
</evidence>
<feature type="transmembrane region" description="Helical" evidence="1">
    <location>
        <begin position="12"/>
        <end position="32"/>
    </location>
</feature>